<keyword evidence="5 8" id="KW-0648">Protein biosynthesis</keyword>
<reference evidence="11" key="1">
    <citation type="submission" date="2020-10" db="EMBL/GenBank/DDBJ databases">
        <authorList>
            <person name="Gilroy R."/>
        </authorList>
    </citation>
    <scope>NUCLEOTIDE SEQUENCE</scope>
    <source>
        <strain evidence="11">17113</strain>
    </source>
</reference>
<keyword evidence="3 8" id="KW-0067">ATP-binding</keyword>
<gene>
    <name evidence="8" type="primary">tyrS</name>
    <name evidence="11" type="ORF">IAC61_00715</name>
</gene>
<dbReference type="FunFam" id="1.10.240.10:FF:000001">
    <property type="entry name" value="Tyrosine--tRNA ligase"/>
    <property type="match status" value="1"/>
</dbReference>
<dbReference type="EMBL" id="JADINA010000007">
    <property type="protein sequence ID" value="MBO8425826.1"/>
    <property type="molecule type" value="Genomic_DNA"/>
</dbReference>
<dbReference type="EC" id="6.1.1.1" evidence="8"/>
<reference evidence="11" key="2">
    <citation type="journal article" date="2021" name="PeerJ">
        <title>Extensive microbial diversity within the chicken gut microbiome revealed by metagenomics and culture.</title>
        <authorList>
            <person name="Gilroy R."/>
            <person name="Ravi A."/>
            <person name="Getino M."/>
            <person name="Pursley I."/>
            <person name="Horton D.L."/>
            <person name="Alikhan N.F."/>
            <person name="Baker D."/>
            <person name="Gharbi K."/>
            <person name="Hall N."/>
            <person name="Watson M."/>
            <person name="Adriaenssens E.M."/>
            <person name="Foster-Nyarko E."/>
            <person name="Jarju S."/>
            <person name="Secka A."/>
            <person name="Antonio M."/>
            <person name="Oren A."/>
            <person name="Chaudhuri R.R."/>
            <person name="La Ragione R."/>
            <person name="Hildebrand F."/>
            <person name="Pallen M.J."/>
        </authorList>
    </citation>
    <scope>NUCLEOTIDE SEQUENCE</scope>
    <source>
        <strain evidence="11">17113</strain>
    </source>
</reference>
<evidence type="ECO:0000256" key="5">
    <source>
        <dbReference type="ARBA" id="ARBA00022917"/>
    </source>
</evidence>
<feature type="binding site" evidence="8">
    <location>
        <position position="167"/>
    </location>
    <ligand>
        <name>L-tyrosine</name>
        <dbReference type="ChEBI" id="CHEBI:58315"/>
    </ligand>
</feature>
<dbReference type="AlphaFoldDB" id="A0A9D9GUQ6"/>
<feature type="short sequence motif" description="'HIGH' region" evidence="8">
    <location>
        <begin position="38"/>
        <end position="47"/>
    </location>
</feature>
<comment type="function">
    <text evidence="8">Catalyzes the attachment of tyrosine to tRNA(Tyr) in a two-step reaction: tyrosine is first activated by ATP to form Tyr-AMP and then transferred to the acceptor end of tRNA(Tyr).</text>
</comment>
<dbReference type="PANTHER" id="PTHR11766">
    <property type="entry name" value="TYROSYL-TRNA SYNTHETASE"/>
    <property type="match status" value="1"/>
</dbReference>
<dbReference type="Gene3D" id="3.40.50.620">
    <property type="entry name" value="HUPs"/>
    <property type="match status" value="1"/>
</dbReference>
<evidence type="ECO:0000256" key="4">
    <source>
        <dbReference type="ARBA" id="ARBA00022884"/>
    </source>
</evidence>
<dbReference type="PRINTS" id="PR01040">
    <property type="entry name" value="TRNASYNTHTYR"/>
</dbReference>
<keyword evidence="1 8" id="KW-0436">Ligase</keyword>
<dbReference type="InterPro" id="IPR054608">
    <property type="entry name" value="SYY-like_C"/>
</dbReference>
<dbReference type="InterPro" id="IPR024088">
    <property type="entry name" value="Tyr-tRNA-ligase_bac-type"/>
</dbReference>
<evidence type="ECO:0000256" key="6">
    <source>
        <dbReference type="ARBA" id="ARBA00023146"/>
    </source>
</evidence>
<dbReference type="SUPFAM" id="SSF52374">
    <property type="entry name" value="Nucleotidylyl transferase"/>
    <property type="match status" value="1"/>
</dbReference>
<evidence type="ECO:0000256" key="3">
    <source>
        <dbReference type="ARBA" id="ARBA00022840"/>
    </source>
</evidence>
<name>A0A9D9GUQ6_9FIRM</name>
<keyword evidence="4 9" id="KW-0694">RNA-binding</keyword>
<evidence type="ECO:0000256" key="7">
    <source>
        <dbReference type="ARBA" id="ARBA00048248"/>
    </source>
</evidence>
<dbReference type="Gene3D" id="1.10.240.10">
    <property type="entry name" value="Tyrosyl-Transfer RNA Synthetase"/>
    <property type="match status" value="1"/>
</dbReference>
<dbReference type="HAMAP" id="MF_02006">
    <property type="entry name" value="Tyr_tRNA_synth_type1"/>
    <property type="match status" value="1"/>
</dbReference>
<comment type="catalytic activity">
    <reaction evidence="7 8">
        <text>tRNA(Tyr) + L-tyrosine + ATP = L-tyrosyl-tRNA(Tyr) + AMP + diphosphate + H(+)</text>
        <dbReference type="Rhea" id="RHEA:10220"/>
        <dbReference type="Rhea" id="RHEA-COMP:9706"/>
        <dbReference type="Rhea" id="RHEA-COMP:9707"/>
        <dbReference type="ChEBI" id="CHEBI:15378"/>
        <dbReference type="ChEBI" id="CHEBI:30616"/>
        <dbReference type="ChEBI" id="CHEBI:33019"/>
        <dbReference type="ChEBI" id="CHEBI:58315"/>
        <dbReference type="ChEBI" id="CHEBI:78442"/>
        <dbReference type="ChEBI" id="CHEBI:78536"/>
        <dbReference type="ChEBI" id="CHEBI:456215"/>
        <dbReference type="EC" id="6.1.1.1"/>
    </reaction>
</comment>
<evidence type="ECO:0000256" key="1">
    <source>
        <dbReference type="ARBA" id="ARBA00022598"/>
    </source>
</evidence>
<dbReference type="GO" id="GO:0004831">
    <property type="term" value="F:tyrosine-tRNA ligase activity"/>
    <property type="evidence" value="ECO:0007669"/>
    <property type="project" value="UniProtKB-UniRule"/>
</dbReference>
<dbReference type="CDD" id="cd00805">
    <property type="entry name" value="TyrRS_core"/>
    <property type="match status" value="1"/>
</dbReference>
<proteinExistence type="inferred from homology"/>
<dbReference type="InterPro" id="IPR024107">
    <property type="entry name" value="Tyr-tRNA-ligase_bac_1"/>
</dbReference>
<protein>
    <recommendedName>
        <fullName evidence="8">Tyrosine--tRNA ligase</fullName>
        <ecNumber evidence="8">6.1.1.1</ecNumber>
    </recommendedName>
    <alternativeName>
        <fullName evidence="8">Tyrosyl-tRNA synthetase</fullName>
        <shortName evidence="8">TyrRS</shortName>
    </alternativeName>
</protein>
<dbReference type="GO" id="GO:0003723">
    <property type="term" value="F:RNA binding"/>
    <property type="evidence" value="ECO:0007669"/>
    <property type="project" value="UniProtKB-KW"/>
</dbReference>
<dbReference type="NCBIfam" id="TIGR00234">
    <property type="entry name" value="tyrS"/>
    <property type="match status" value="1"/>
</dbReference>
<dbReference type="Proteomes" id="UP000823634">
    <property type="component" value="Unassembled WGS sequence"/>
</dbReference>
<evidence type="ECO:0000256" key="2">
    <source>
        <dbReference type="ARBA" id="ARBA00022741"/>
    </source>
</evidence>
<keyword evidence="2 8" id="KW-0547">Nucleotide-binding</keyword>
<evidence type="ECO:0000256" key="9">
    <source>
        <dbReference type="PROSITE-ProRule" id="PRU00182"/>
    </source>
</evidence>
<dbReference type="GO" id="GO:0006437">
    <property type="term" value="P:tyrosyl-tRNA aminoacylation"/>
    <property type="evidence" value="ECO:0007669"/>
    <property type="project" value="UniProtKB-UniRule"/>
</dbReference>
<dbReference type="PANTHER" id="PTHR11766:SF0">
    <property type="entry name" value="TYROSINE--TRNA LIGASE, MITOCHONDRIAL"/>
    <property type="match status" value="1"/>
</dbReference>
<comment type="similarity">
    <text evidence="8">Belongs to the class-I aminoacyl-tRNA synthetase family. TyrS type 1 subfamily.</text>
</comment>
<dbReference type="Pfam" id="PF22421">
    <property type="entry name" value="SYY_C-terminal"/>
    <property type="match status" value="1"/>
</dbReference>
<dbReference type="SMART" id="SM00363">
    <property type="entry name" value="S4"/>
    <property type="match status" value="1"/>
</dbReference>
<dbReference type="Pfam" id="PF00579">
    <property type="entry name" value="tRNA-synt_1b"/>
    <property type="match status" value="1"/>
</dbReference>
<accession>A0A9D9GUQ6</accession>
<evidence type="ECO:0000313" key="11">
    <source>
        <dbReference type="EMBL" id="MBO8425826.1"/>
    </source>
</evidence>
<evidence type="ECO:0000259" key="10">
    <source>
        <dbReference type="SMART" id="SM00363"/>
    </source>
</evidence>
<comment type="subcellular location">
    <subcellularLocation>
        <location evidence="8">Cytoplasm</location>
    </subcellularLocation>
</comment>
<dbReference type="Gene3D" id="3.10.290.10">
    <property type="entry name" value="RNA-binding S4 domain"/>
    <property type="match status" value="1"/>
</dbReference>
<feature type="short sequence motif" description="'KMSKS' region" evidence="8">
    <location>
        <begin position="229"/>
        <end position="233"/>
    </location>
</feature>
<dbReference type="GO" id="GO:0005829">
    <property type="term" value="C:cytosol"/>
    <property type="evidence" value="ECO:0007669"/>
    <property type="project" value="TreeGrafter"/>
</dbReference>
<dbReference type="SUPFAM" id="SSF55174">
    <property type="entry name" value="Alpha-L RNA-binding motif"/>
    <property type="match status" value="1"/>
</dbReference>
<dbReference type="GO" id="GO:0005524">
    <property type="term" value="F:ATP binding"/>
    <property type="evidence" value="ECO:0007669"/>
    <property type="project" value="UniProtKB-UniRule"/>
</dbReference>
<keyword evidence="8" id="KW-0963">Cytoplasm</keyword>
<feature type="binding site" evidence="8">
    <location>
        <position position="171"/>
    </location>
    <ligand>
        <name>L-tyrosine</name>
        <dbReference type="ChEBI" id="CHEBI:58315"/>
    </ligand>
</feature>
<sequence>MDLLEDLTYRDLIEQFSDKERIAELLKQKAPVYCGFDPSASSMHLGNYVMISLLRRFQMAGHKVIALVGGATGMIGDPSGKSKERNLQSLEQLERNTASIKSQLERYIDLSDPDKGEVISNYDWLGGMTVIEFLRDYGKYFPINYMLSKEIVKSRLESGISFTEFAYQILQAADFLHLYREKGVKLQLGGNDQWGNLTSGLELIRKIEGDDAPVGAMTAHLILRSDGKKFGKSEKGALFLDSALTSPYALYQYFMNVTDEDAIRFLKVFSFLGKEEIEEVAKEHFAAPGARIGQKRVAYEVTKDIHGEEAAKEAIRMSEALFSGEVASLSEKEIEEIFGEFKVKASPMMLEDLLIELGAATSKREARTFITGNSVSLNGTKVTDPKAMVDSSYLLHGRYVVVKRGKKNYYLAEF</sequence>
<dbReference type="PROSITE" id="PS50889">
    <property type="entry name" value="S4"/>
    <property type="match status" value="1"/>
</dbReference>
<feature type="domain" description="RNA-binding S4" evidence="10">
    <location>
        <begin position="348"/>
        <end position="410"/>
    </location>
</feature>
<evidence type="ECO:0000313" key="12">
    <source>
        <dbReference type="Proteomes" id="UP000823634"/>
    </source>
</evidence>
<feature type="binding site" evidence="8">
    <location>
        <position position="232"/>
    </location>
    <ligand>
        <name>ATP</name>
        <dbReference type="ChEBI" id="CHEBI:30616"/>
    </ligand>
</feature>
<dbReference type="InterPro" id="IPR002305">
    <property type="entry name" value="aa-tRNA-synth_Ic"/>
</dbReference>
<comment type="subunit">
    <text evidence="8">Homodimer.</text>
</comment>
<evidence type="ECO:0000256" key="8">
    <source>
        <dbReference type="HAMAP-Rule" id="MF_02006"/>
    </source>
</evidence>
<feature type="binding site" evidence="8">
    <location>
        <position position="33"/>
    </location>
    <ligand>
        <name>L-tyrosine</name>
        <dbReference type="ChEBI" id="CHEBI:58315"/>
    </ligand>
</feature>
<organism evidence="11 12">
    <name type="scientific">Candidatus Alloenteromonas pullistercoris</name>
    <dbReference type="NCBI Taxonomy" id="2840785"/>
    <lineage>
        <taxon>Bacteria</taxon>
        <taxon>Bacillati</taxon>
        <taxon>Bacillota</taxon>
        <taxon>Bacillota incertae sedis</taxon>
        <taxon>Candidatus Alloenteromonas</taxon>
    </lineage>
</organism>
<keyword evidence="6 8" id="KW-0030">Aminoacyl-tRNA synthetase</keyword>
<comment type="caution">
    <text evidence="11">The sequence shown here is derived from an EMBL/GenBank/DDBJ whole genome shotgun (WGS) entry which is preliminary data.</text>
</comment>
<dbReference type="CDD" id="cd00165">
    <property type="entry name" value="S4"/>
    <property type="match status" value="1"/>
</dbReference>
<dbReference type="InterPro" id="IPR036986">
    <property type="entry name" value="S4_RNA-bd_sf"/>
</dbReference>
<dbReference type="InterPro" id="IPR014729">
    <property type="entry name" value="Rossmann-like_a/b/a_fold"/>
</dbReference>
<dbReference type="InterPro" id="IPR002942">
    <property type="entry name" value="S4_RNA-bd"/>
</dbReference>
<dbReference type="InterPro" id="IPR002307">
    <property type="entry name" value="Tyr-tRNA-ligase"/>
</dbReference>